<reference evidence="1 2" key="1">
    <citation type="journal article" date="2011" name="J. Bacteriol.">
        <title>Genome sequence of 'Pedosphaera parvula' Ellin514, an aerobic Verrucomicrobial isolate from pasture soil.</title>
        <authorList>
            <person name="Kant R."/>
            <person name="van Passel M.W."/>
            <person name="Sangwan P."/>
            <person name="Palva A."/>
            <person name="Lucas S."/>
            <person name="Copeland A."/>
            <person name="Lapidus A."/>
            <person name="Glavina Del Rio T."/>
            <person name="Dalin E."/>
            <person name="Tice H."/>
            <person name="Bruce D."/>
            <person name="Goodwin L."/>
            <person name="Pitluck S."/>
            <person name="Chertkov O."/>
            <person name="Larimer F.W."/>
            <person name="Land M.L."/>
            <person name="Hauser L."/>
            <person name="Brettin T.S."/>
            <person name="Detter J.C."/>
            <person name="Han S."/>
            <person name="de Vos W.M."/>
            <person name="Janssen P.H."/>
            <person name="Smidt H."/>
        </authorList>
    </citation>
    <scope>NUCLEOTIDE SEQUENCE [LARGE SCALE GENOMIC DNA]</scope>
    <source>
        <strain evidence="1 2">Ellin514</strain>
    </source>
</reference>
<organism evidence="1 2">
    <name type="scientific">Pedosphaera parvula (strain Ellin514)</name>
    <dbReference type="NCBI Taxonomy" id="320771"/>
    <lineage>
        <taxon>Bacteria</taxon>
        <taxon>Pseudomonadati</taxon>
        <taxon>Verrucomicrobiota</taxon>
        <taxon>Pedosphaerae</taxon>
        <taxon>Pedosphaerales</taxon>
        <taxon>Pedosphaeraceae</taxon>
        <taxon>Pedosphaera</taxon>
    </lineage>
</organism>
<evidence type="ECO:0000313" key="1">
    <source>
        <dbReference type="EMBL" id="EEF58623.1"/>
    </source>
</evidence>
<dbReference type="STRING" id="320771.Cflav_PD1524"/>
<dbReference type="AlphaFoldDB" id="B9XNG4"/>
<gene>
    <name evidence="1" type="ORF">Cflav_PD1524</name>
</gene>
<keyword evidence="2" id="KW-1185">Reference proteome</keyword>
<accession>B9XNG4</accession>
<comment type="caution">
    <text evidence="1">The sequence shown here is derived from an EMBL/GenBank/DDBJ whole genome shotgun (WGS) entry which is preliminary data.</text>
</comment>
<dbReference type="EMBL" id="ABOX02000040">
    <property type="protein sequence ID" value="EEF58623.1"/>
    <property type="molecule type" value="Genomic_DNA"/>
</dbReference>
<proteinExistence type="predicted"/>
<dbReference type="Proteomes" id="UP000003688">
    <property type="component" value="Unassembled WGS sequence"/>
</dbReference>
<name>B9XNG4_PEDPL</name>
<sequence length="39" mass="4315">MNSGEYPQLVGNLPDIDVGSILTFYIRKTQSPSTQPFTV</sequence>
<protein>
    <submittedName>
        <fullName evidence="1">Uncharacterized protein</fullName>
    </submittedName>
</protein>
<evidence type="ECO:0000313" key="2">
    <source>
        <dbReference type="Proteomes" id="UP000003688"/>
    </source>
</evidence>